<dbReference type="InterPro" id="IPR029470">
    <property type="entry name" value="PDDEXK_4"/>
</dbReference>
<dbReference type="RefSeq" id="WP_190699425.1">
    <property type="nucleotide sequence ID" value="NZ_JAMPKX010000001.1"/>
</dbReference>
<evidence type="ECO:0000313" key="1">
    <source>
        <dbReference type="EMBL" id="MEP0945919.1"/>
    </source>
</evidence>
<dbReference type="EMBL" id="JAMPKX010000001">
    <property type="protein sequence ID" value="MEP0945919.1"/>
    <property type="molecule type" value="Genomic_DNA"/>
</dbReference>
<accession>A0ABV0JZQ1</accession>
<reference evidence="1 2" key="1">
    <citation type="submission" date="2022-04" db="EMBL/GenBank/DDBJ databases">
        <title>Positive selection, recombination, and allopatry shape intraspecific diversity of widespread and dominant cyanobacteria.</title>
        <authorList>
            <person name="Wei J."/>
            <person name="Shu W."/>
            <person name="Hu C."/>
        </authorList>
    </citation>
    <scope>NUCLEOTIDE SEQUENCE [LARGE SCALE GENOMIC DNA]</scope>
    <source>
        <strain evidence="1 2">DQ-A4</strain>
    </source>
</reference>
<organism evidence="1 2">
    <name type="scientific">Leptolyngbya subtilissima DQ-A4</name>
    <dbReference type="NCBI Taxonomy" id="2933933"/>
    <lineage>
        <taxon>Bacteria</taxon>
        <taxon>Bacillati</taxon>
        <taxon>Cyanobacteriota</taxon>
        <taxon>Cyanophyceae</taxon>
        <taxon>Leptolyngbyales</taxon>
        <taxon>Leptolyngbyaceae</taxon>
        <taxon>Leptolyngbya group</taxon>
        <taxon>Leptolyngbya</taxon>
    </lineage>
</organism>
<dbReference type="Pfam" id="PF14281">
    <property type="entry name" value="PDDEXK_4"/>
    <property type="match status" value="1"/>
</dbReference>
<proteinExistence type="predicted"/>
<keyword evidence="2" id="KW-1185">Reference proteome</keyword>
<sequence length="401" mass="47277">MQPYQEQEDLLKRFIIDNRDFDELEAKIFRFNVFEAVGMVRQEIKHSNFLQFLLNPLEKHQLDDLFLKKLLIEVLRNAEVTSSDDLDIANFCFDDANIRREWRYIDLLIHSPSNNFVCVIENKVDSTEGFNQLQTYQSVIDREFPYCKKLFIYLTKEGDTASQSEWLSLSYGTIANIIEKICEERQSSLSPDIEISMRHYVDLIRRHLMSESDIAELCRKIYKEHRQAIDLIYEHRPDMRSDVEACLTQLIQEFAEPANLDLDSVQGKWIRFAPKEWDTLAFQSACSSGWSKKQRLLLLEFWNDPQSLELRLVIGPGDKKFKQPIYQKLCELGISGLKRCKNREISYTQAYGVQVLNPTDYEEGNLQELQDKIRDFWLTYINGDLKVIRNAIFEEFEKTTD</sequence>
<comment type="caution">
    <text evidence="1">The sequence shown here is derived from an EMBL/GenBank/DDBJ whole genome shotgun (WGS) entry which is preliminary data.</text>
</comment>
<protein>
    <submittedName>
        <fullName evidence="1">PD-(D/E)XK nuclease family protein</fullName>
    </submittedName>
</protein>
<name>A0ABV0JZQ1_9CYAN</name>
<dbReference type="Proteomes" id="UP001482513">
    <property type="component" value="Unassembled WGS sequence"/>
</dbReference>
<gene>
    <name evidence="1" type="ORF">NC992_03445</name>
</gene>
<evidence type="ECO:0000313" key="2">
    <source>
        <dbReference type="Proteomes" id="UP001482513"/>
    </source>
</evidence>